<feature type="region of interest" description="Disordered" evidence="1">
    <location>
        <begin position="116"/>
        <end position="136"/>
    </location>
</feature>
<evidence type="ECO:0000313" key="3">
    <source>
        <dbReference type="Proteomes" id="UP001497522"/>
    </source>
</evidence>
<sequence>MLVEVALAGTVPPLEATMEGVGANREEFVRSKILSHFIEGKISLTPMETVMMISGELEHLENLVKVARMKKDAEAASHQRSNSETMIRDDANALKHAPGNLNAVVRQLSLYDHSTNERMDTQESDSDSDTNEDCNEGTQLVNDLMKEEITDADDYADWIRWVADAEQGKWALSGATNGAEVPVLLQVQHMHITDSHNNLKERLDDNYKADSRWGEICQKMRVDQSLSREKG</sequence>
<dbReference type="EMBL" id="OZ023712">
    <property type="protein sequence ID" value="CAK9861041.1"/>
    <property type="molecule type" value="Genomic_DNA"/>
</dbReference>
<protein>
    <submittedName>
        <fullName evidence="2">Uncharacterized protein</fullName>
    </submittedName>
</protein>
<name>A0ABP1AF23_9BRYO</name>
<evidence type="ECO:0000256" key="1">
    <source>
        <dbReference type="SAM" id="MobiDB-lite"/>
    </source>
</evidence>
<reference evidence="2" key="1">
    <citation type="submission" date="2024-03" db="EMBL/GenBank/DDBJ databases">
        <authorList>
            <consortium name="ELIXIR-Norway"/>
            <consortium name="Elixir Norway"/>
        </authorList>
    </citation>
    <scope>NUCLEOTIDE SEQUENCE</scope>
</reference>
<feature type="compositionally biased region" description="Acidic residues" evidence="1">
    <location>
        <begin position="122"/>
        <end position="135"/>
    </location>
</feature>
<gene>
    <name evidence="2" type="ORF">CSSPJE1EN2_LOCUS4036</name>
</gene>
<organism evidence="2 3">
    <name type="scientific">Sphagnum jensenii</name>
    <dbReference type="NCBI Taxonomy" id="128206"/>
    <lineage>
        <taxon>Eukaryota</taxon>
        <taxon>Viridiplantae</taxon>
        <taxon>Streptophyta</taxon>
        <taxon>Embryophyta</taxon>
        <taxon>Bryophyta</taxon>
        <taxon>Sphagnophytina</taxon>
        <taxon>Sphagnopsida</taxon>
        <taxon>Sphagnales</taxon>
        <taxon>Sphagnaceae</taxon>
        <taxon>Sphagnum</taxon>
    </lineage>
</organism>
<dbReference type="Proteomes" id="UP001497522">
    <property type="component" value="Chromosome 11"/>
</dbReference>
<accession>A0ABP1AF23</accession>
<proteinExistence type="predicted"/>
<keyword evidence="3" id="KW-1185">Reference proteome</keyword>
<evidence type="ECO:0000313" key="2">
    <source>
        <dbReference type="EMBL" id="CAK9861041.1"/>
    </source>
</evidence>